<evidence type="ECO:0000256" key="1">
    <source>
        <dbReference type="SAM" id="MobiDB-lite"/>
    </source>
</evidence>
<name>A0A5C3M210_9AGAR</name>
<keyword evidence="3" id="KW-1185">Reference proteome</keyword>
<dbReference type="AlphaFoldDB" id="A0A5C3M210"/>
<sequence>MQALQSLQDQQATVVTAVMPLLPLIQAIPLHIDAAKTSLNDSVAKLSTGAYIRLAQESSGIQKLSPQGKKRPRSPAQPDKMTSSSPSLSSGSSANKRICVGQEPQSTRPHNGSFFRPVTRDMTSQTPAHARQLFQTAQRQQQICTPLVFPPNHPGRPIGRLTSPRTPAPRLNSQKGPDSFTAIGSFSASRSTVKRTTTASSTASTTATDRMPRKPLSDLPLSALLVTPAQHIHRITPKIALNRTIEPDMGNVISTFQSHIAGLWPDRSSSPVGSSSPIINANHAVAFSAAPNSRQSSSREPNSPEGSSNPQIVTNLHGTSPAQPAAPRHLMTISMTREPSILDGQARPRGGRRTIEIPQDSSDDDEDLVSTANPSADSAEGY</sequence>
<organism evidence="2 3">
    <name type="scientific">Crucibulum laeve</name>
    <dbReference type="NCBI Taxonomy" id="68775"/>
    <lineage>
        <taxon>Eukaryota</taxon>
        <taxon>Fungi</taxon>
        <taxon>Dikarya</taxon>
        <taxon>Basidiomycota</taxon>
        <taxon>Agaricomycotina</taxon>
        <taxon>Agaricomycetes</taxon>
        <taxon>Agaricomycetidae</taxon>
        <taxon>Agaricales</taxon>
        <taxon>Agaricineae</taxon>
        <taxon>Nidulariaceae</taxon>
        <taxon>Crucibulum</taxon>
    </lineage>
</organism>
<feature type="compositionally biased region" description="Polar residues" evidence="1">
    <location>
        <begin position="290"/>
        <end position="322"/>
    </location>
</feature>
<evidence type="ECO:0000313" key="3">
    <source>
        <dbReference type="Proteomes" id="UP000308652"/>
    </source>
</evidence>
<gene>
    <name evidence="2" type="ORF">BDQ12DRAFT_681760</name>
</gene>
<dbReference type="STRING" id="68775.A0A5C3M210"/>
<feature type="compositionally biased region" description="Polar residues" evidence="1">
    <location>
        <begin position="171"/>
        <end position="186"/>
    </location>
</feature>
<feature type="region of interest" description="Disordered" evidence="1">
    <location>
        <begin position="149"/>
        <end position="215"/>
    </location>
</feature>
<feature type="compositionally biased region" description="Low complexity" evidence="1">
    <location>
        <begin position="187"/>
        <end position="208"/>
    </location>
</feature>
<dbReference type="Proteomes" id="UP000308652">
    <property type="component" value="Unassembled WGS sequence"/>
</dbReference>
<reference evidence="2 3" key="1">
    <citation type="journal article" date="2019" name="Nat. Ecol. Evol.">
        <title>Megaphylogeny resolves global patterns of mushroom evolution.</title>
        <authorList>
            <person name="Varga T."/>
            <person name="Krizsan K."/>
            <person name="Foldi C."/>
            <person name="Dima B."/>
            <person name="Sanchez-Garcia M."/>
            <person name="Sanchez-Ramirez S."/>
            <person name="Szollosi G.J."/>
            <person name="Szarkandi J.G."/>
            <person name="Papp V."/>
            <person name="Albert L."/>
            <person name="Andreopoulos W."/>
            <person name="Angelini C."/>
            <person name="Antonin V."/>
            <person name="Barry K.W."/>
            <person name="Bougher N.L."/>
            <person name="Buchanan P."/>
            <person name="Buyck B."/>
            <person name="Bense V."/>
            <person name="Catcheside P."/>
            <person name="Chovatia M."/>
            <person name="Cooper J."/>
            <person name="Damon W."/>
            <person name="Desjardin D."/>
            <person name="Finy P."/>
            <person name="Geml J."/>
            <person name="Haridas S."/>
            <person name="Hughes K."/>
            <person name="Justo A."/>
            <person name="Karasinski D."/>
            <person name="Kautmanova I."/>
            <person name="Kiss B."/>
            <person name="Kocsube S."/>
            <person name="Kotiranta H."/>
            <person name="LaButti K.M."/>
            <person name="Lechner B.E."/>
            <person name="Liimatainen K."/>
            <person name="Lipzen A."/>
            <person name="Lukacs Z."/>
            <person name="Mihaltcheva S."/>
            <person name="Morgado L.N."/>
            <person name="Niskanen T."/>
            <person name="Noordeloos M.E."/>
            <person name="Ohm R.A."/>
            <person name="Ortiz-Santana B."/>
            <person name="Ovrebo C."/>
            <person name="Racz N."/>
            <person name="Riley R."/>
            <person name="Savchenko A."/>
            <person name="Shiryaev A."/>
            <person name="Soop K."/>
            <person name="Spirin V."/>
            <person name="Szebenyi C."/>
            <person name="Tomsovsky M."/>
            <person name="Tulloss R.E."/>
            <person name="Uehling J."/>
            <person name="Grigoriev I.V."/>
            <person name="Vagvolgyi C."/>
            <person name="Papp T."/>
            <person name="Martin F.M."/>
            <person name="Miettinen O."/>
            <person name="Hibbett D.S."/>
            <person name="Nagy L.G."/>
        </authorList>
    </citation>
    <scope>NUCLEOTIDE SEQUENCE [LARGE SCALE GENOMIC DNA]</scope>
    <source>
        <strain evidence="2 3">CBS 166.37</strain>
    </source>
</reference>
<feature type="compositionally biased region" description="Low complexity" evidence="1">
    <location>
        <begin position="83"/>
        <end position="93"/>
    </location>
</feature>
<feature type="region of interest" description="Disordered" evidence="1">
    <location>
        <begin position="59"/>
        <end position="128"/>
    </location>
</feature>
<dbReference type="OrthoDB" id="3270311at2759"/>
<proteinExistence type="predicted"/>
<protein>
    <submittedName>
        <fullName evidence="2">Uncharacterized protein</fullName>
    </submittedName>
</protein>
<feature type="region of interest" description="Disordered" evidence="1">
    <location>
        <begin position="289"/>
        <end position="382"/>
    </location>
</feature>
<evidence type="ECO:0000313" key="2">
    <source>
        <dbReference type="EMBL" id="TFK39429.1"/>
    </source>
</evidence>
<accession>A0A5C3M210</accession>
<dbReference type="EMBL" id="ML213599">
    <property type="protein sequence ID" value="TFK39429.1"/>
    <property type="molecule type" value="Genomic_DNA"/>
</dbReference>